<accession>K0QZD4</accession>
<keyword evidence="4 7" id="KW-0853">WD repeat</keyword>
<keyword evidence="3" id="KW-0698">rRNA processing</keyword>
<dbReference type="PANTHER" id="PTHR17605:SF0">
    <property type="entry name" value="RIBOSOME BIOGENESIS PROTEIN BOP1"/>
    <property type="match status" value="1"/>
</dbReference>
<evidence type="ECO:0000259" key="9">
    <source>
        <dbReference type="SMART" id="SM01035"/>
    </source>
</evidence>
<reference evidence="10 11" key="1">
    <citation type="journal article" date="2012" name="Genome Biol.">
        <title>Genome and low-iron response of an oceanic diatom adapted to chronic iron limitation.</title>
        <authorList>
            <person name="Lommer M."/>
            <person name="Specht M."/>
            <person name="Roy A.S."/>
            <person name="Kraemer L."/>
            <person name="Andreson R."/>
            <person name="Gutowska M.A."/>
            <person name="Wolf J."/>
            <person name="Bergner S.V."/>
            <person name="Schilhabel M.B."/>
            <person name="Klostermeier U.C."/>
            <person name="Beiko R.G."/>
            <person name="Rosenstiel P."/>
            <person name="Hippler M."/>
            <person name="Laroche J."/>
        </authorList>
    </citation>
    <scope>NUCLEOTIDE SEQUENCE [LARGE SCALE GENOMIC DNA]</scope>
    <source>
        <strain evidence="10 11">CCMP1005</strain>
    </source>
</reference>
<evidence type="ECO:0000256" key="1">
    <source>
        <dbReference type="ARBA" id="ARBA00004604"/>
    </source>
</evidence>
<evidence type="ECO:0000256" key="7">
    <source>
        <dbReference type="PROSITE-ProRule" id="PRU00221"/>
    </source>
</evidence>
<dbReference type="GO" id="GO:0030687">
    <property type="term" value="C:preribosome, large subunit precursor"/>
    <property type="evidence" value="ECO:0007669"/>
    <property type="project" value="TreeGrafter"/>
</dbReference>
<dbReference type="SMART" id="SM00320">
    <property type="entry name" value="WD40"/>
    <property type="match status" value="2"/>
</dbReference>
<evidence type="ECO:0000256" key="5">
    <source>
        <dbReference type="ARBA" id="ARBA00022737"/>
    </source>
</evidence>
<evidence type="ECO:0000256" key="3">
    <source>
        <dbReference type="ARBA" id="ARBA00022552"/>
    </source>
</evidence>
<dbReference type="eggNOG" id="KOG0650">
    <property type="taxonomic scope" value="Eukaryota"/>
</dbReference>
<dbReference type="InterPro" id="IPR015943">
    <property type="entry name" value="WD40/YVTN_repeat-like_dom_sf"/>
</dbReference>
<feature type="region of interest" description="Disordered" evidence="8">
    <location>
        <begin position="518"/>
        <end position="549"/>
    </location>
</feature>
<feature type="compositionally biased region" description="Acidic residues" evidence="8">
    <location>
        <begin position="62"/>
        <end position="83"/>
    </location>
</feature>
<dbReference type="SMART" id="SM01035">
    <property type="entry name" value="BOP1NT"/>
    <property type="match status" value="1"/>
</dbReference>
<evidence type="ECO:0000256" key="2">
    <source>
        <dbReference type="ARBA" id="ARBA00022517"/>
    </source>
</evidence>
<dbReference type="OrthoDB" id="5571054at2759"/>
<dbReference type="GO" id="GO:0070545">
    <property type="term" value="C:PeBoW complex"/>
    <property type="evidence" value="ECO:0007669"/>
    <property type="project" value="TreeGrafter"/>
</dbReference>
<evidence type="ECO:0000313" key="10">
    <source>
        <dbReference type="EMBL" id="EJK44968.1"/>
    </source>
</evidence>
<dbReference type="GO" id="GO:0043021">
    <property type="term" value="F:ribonucleoprotein complex binding"/>
    <property type="evidence" value="ECO:0007669"/>
    <property type="project" value="TreeGrafter"/>
</dbReference>
<feature type="domain" description="BOP1 N-terminal" evidence="9">
    <location>
        <begin position="181"/>
        <end position="458"/>
    </location>
</feature>
<name>K0QZD4_THAOC</name>
<sequence length="646" mass="70782">MARRKKAPIDDTPDAEPIDSSGESSGSDSEELDGSSSEEEYDSAAEHEDGDGDGSDGPEVSDQYEDDSEDGFEDQGSSDDEDDRVERQADLEDGDGESDDEIELLDEIQVDAPRSWPRQHAGKRGADGAPASNGPDAAADGGGKVDDPATSRLMHTDDLSSDDEDPDGSGNRIGRVPLHWYDEYDHVGYDGRGSKVVKSQSKDLLSQVLENEDDADKKRFVVHDALNSRDVELTPRQIELIRRMQGGAYAHPEFDSNPDYIDYFSGVDPIKSGLNSDKYEKKARFQPSKWEALQVRRLLHRLKCGSISQEFLEGKVRDMNDLIKRDADGTDGRPFALWRGDEEDELALRKGPQHMPAPKVPPPGHAFSYNPPEEYLPNEEELKEWEELDPEDRPYGRFVPKKFDNLRSVGAYEHSVKERFERCLDLYLCPRAMKRRLNIDPESLVPRLPRASDLRPFPTARVVEYTVPGREEHVVVRCITASPDGQFLASGDEEGAVRIWEVQTGRLLRSWDLNDVVGGGRREDGGDGDGEDEDDAESQSKKQPITSIEWNPNGSHHCLLASIDKCAVVLATGTGGLDGSEVTDALLSASSSVRKGSGGNIPPDSRAAKAVSWSSLARQPAAGGGDTAPISAFGGRAGPAALLRTN</sequence>
<dbReference type="SUPFAM" id="SSF50978">
    <property type="entry name" value="WD40 repeat-like"/>
    <property type="match status" value="1"/>
</dbReference>
<feature type="compositionally biased region" description="Low complexity" evidence="8">
    <location>
        <begin position="127"/>
        <end position="139"/>
    </location>
</feature>
<feature type="compositionally biased region" description="Acidic residues" evidence="8">
    <location>
        <begin position="91"/>
        <end position="109"/>
    </location>
</feature>
<protein>
    <recommendedName>
        <fullName evidence="9">BOP1 N-terminal domain-containing protein</fullName>
    </recommendedName>
</protein>
<evidence type="ECO:0000256" key="8">
    <source>
        <dbReference type="SAM" id="MobiDB-lite"/>
    </source>
</evidence>
<keyword evidence="5" id="KW-0677">Repeat</keyword>
<evidence type="ECO:0000256" key="6">
    <source>
        <dbReference type="ARBA" id="ARBA00023242"/>
    </source>
</evidence>
<dbReference type="GO" id="GO:0000463">
    <property type="term" value="P:maturation of LSU-rRNA from tricistronic rRNA transcript (SSU-rRNA, 5.8S rRNA, LSU-rRNA)"/>
    <property type="evidence" value="ECO:0007669"/>
    <property type="project" value="TreeGrafter"/>
</dbReference>
<dbReference type="AlphaFoldDB" id="K0QZD4"/>
<feature type="repeat" description="WD" evidence="7">
    <location>
        <begin position="476"/>
        <end position="510"/>
    </location>
</feature>
<dbReference type="InterPro" id="IPR012953">
    <property type="entry name" value="BOP1_N_dom"/>
</dbReference>
<dbReference type="Pfam" id="PF08145">
    <property type="entry name" value="BOP1NT"/>
    <property type="match status" value="1"/>
</dbReference>
<dbReference type="InterPro" id="IPR028598">
    <property type="entry name" value="BOP1/Erb1"/>
</dbReference>
<feature type="non-terminal residue" evidence="10">
    <location>
        <position position="646"/>
    </location>
</feature>
<keyword evidence="6" id="KW-0539">Nucleus</keyword>
<dbReference type="EMBL" id="AGNL01048992">
    <property type="protein sequence ID" value="EJK44968.1"/>
    <property type="molecule type" value="Genomic_DNA"/>
</dbReference>
<evidence type="ECO:0000313" key="11">
    <source>
        <dbReference type="Proteomes" id="UP000266841"/>
    </source>
</evidence>
<dbReference type="Proteomes" id="UP000266841">
    <property type="component" value="Unassembled WGS sequence"/>
</dbReference>
<feature type="region of interest" description="Disordered" evidence="8">
    <location>
        <begin position="352"/>
        <end position="371"/>
    </location>
</feature>
<dbReference type="PANTHER" id="PTHR17605">
    <property type="entry name" value="RIBOSOME BIOGENESIS PROTEIN BOP1 BLOCK OF PROLIFERATION 1 PROTEIN"/>
    <property type="match status" value="1"/>
</dbReference>
<feature type="compositionally biased region" description="Acidic residues" evidence="8">
    <location>
        <begin position="526"/>
        <end position="537"/>
    </location>
</feature>
<keyword evidence="2" id="KW-0690">Ribosome biogenesis</keyword>
<dbReference type="InterPro" id="IPR036322">
    <property type="entry name" value="WD40_repeat_dom_sf"/>
</dbReference>
<feature type="region of interest" description="Disordered" evidence="8">
    <location>
        <begin position="1"/>
        <end position="176"/>
    </location>
</feature>
<gene>
    <name evidence="10" type="ORF">THAOC_36448</name>
</gene>
<dbReference type="PROSITE" id="PS50082">
    <property type="entry name" value="WD_REPEATS_2"/>
    <property type="match status" value="1"/>
</dbReference>
<dbReference type="InterPro" id="IPR001680">
    <property type="entry name" value="WD40_rpt"/>
</dbReference>
<organism evidence="10 11">
    <name type="scientific">Thalassiosira oceanica</name>
    <name type="common">Marine diatom</name>
    <dbReference type="NCBI Taxonomy" id="159749"/>
    <lineage>
        <taxon>Eukaryota</taxon>
        <taxon>Sar</taxon>
        <taxon>Stramenopiles</taxon>
        <taxon>Ochrophyta</taxon>
        <taxon>Bacillariophyta</taxon>
        <taxon>Coscinodiscophyceae</taxon>
        <taxon>Thalassiosirophycidae</taxon>
        <taxon>Thalassiosirales</taxon>
        <taxon>Thalassiosiraceae</taxon>
        <taxon>Thalassiosira</taxon>
    </lineage>
</organism>
<proteinExistence type="predicted"/>
<comment type="caution">
    <text evidence="10">The sequence shown here is derived from an EMBL/GenBank/DDBJ whole genome shotgun (WGS) entry which is preliminary data.</text>
</comment>
<keyword evidence="11" id="KW-1185">Reference proteome</keyword>
<dbReference type="Gene3D" id="2.130.10.10">
    <property type="entry name" value="YVTN repeat-like/Quinoprotein amine dehydrogenase"/>
    <property type="match status" value="1"/>
</dbReference>
<evidence type="ECO:0000256" key="4">
    <source>
        <dbReference type="ARBA" id="ARBA00022574"/>
    </source>
</evidence>
<feature type="compositionally biased region" description="Basic and acidic residues" evidence="8">
    <location>
        <begin position="143"/>
        <end position="158"/>
    </location>
</feature>
<dbReference type="PROSITE" id="PS50294">
    <property type="entry name" value="WD_REPEATS_REGION"/>
    <property type="match status" value="1"/>
</dbReference>
<comment type="subcellular location">
    <subcellularLocation>
        <location evidence="1">Nucleus</location>
        <location evidence="1">Nucleolus</location>
    </subcellularLocation>
</comment>
<dbReference type="Pfam" id="PF00400">
    <property type="entry name" value="WD40"/>
    <property type="match status" value="1"/>
</dbReference>
<feature type="compositionally biased region" description="Acidic residues" evidence="8">
    <location>
        <begin position="28"/>
        <end position="56"/>
    </location>
</feature>